<feature type="region of interest" description="Disordered" evidence="1">
    <location>
        <begin position="424"/>
        <end position="443"/>
    </location>
</feature>
<dbReference type="CDD" id="cd01127">
    <property type="entry name" value="TrwB_TraG_TraD_VirD4"/>
    <property type="match status" value="2"/>
</dbReference>
<dbReference type="EMBL" id="AP023440">
    <property type="protein sequence ID" value="BCL26256.1"/>
    <property type="molecule type" value="Genomic_DNA"/>
</dbReference>
<dbReference type="SUPFAM" id="SSF56317">
    <property type="entry name" value="Carbon-nitrogen hydrolase"/>
    <property type="match status" value="1"/>
</dbReference>
<keyword evidence="4" id="KW-1185">Reference proteome</keyword>
<dbReference type="Gene3D" id="3.40.50.300">
    <property type="entry name" value="P-loop containing nucleotide triphosphate hydrolases"/>
    <property type="match status" value="2"/>
</dbReference>
<name>A0A7G1NXK2_9ACTN</name>
<dbReference type="KEGG" id="sgm:GCM10017557_11150"/>
<reference evidence="3 4" key="1">
    <citation type="journal article" date="2014" name="Int. J. Syst. Evol. Microbiol.">
        <title>Complete genome sequence of Corynebacterium casei LMG S-19264T (=DSM 44701T), isolated from a smear-ripened cheese.</title>
        <authorList>
            <consortium name="US DOE Joint Genome Institute (JGI-PGF)"/>
            <person name="Walter F."/>
            <person name="Albersmeier A."/>
            <person name="Kalinowski J."/>
            <person name="Ruckert C."/>
        </authorList>
    </citation>
    <scope>NUCLEOTIDE SEQUENCE [LARGE SCALE GENOMIC DNA]</scope>
    <source>
        <strain evidence="3 4">JCM 4677</strain>
    </source>
</reference>
<dbReference type="InterPro" id="IPR051162">
    <property type="entry name" value="T4SS_component"/>
</dbReference>
<evidence type="ECO:0000313" key="4">
    <source>
        <dbReference type="Proteomes" id="UP000516444"/>
    </source>
</evidence>
<feature type="compositionally biased region" description="Basic and acidic residues" evidence="1">
    <location>
        <begin position="1187"/>
        <end position="1212"/>
    </location>
</feature>
<sequence length="1239" mass="134102">MLNMATVQLDFVPSAVTPAQKLWTPAEPLAWDSKGIDDEVSLSNLADRIPGFASTRTKIQSDLIDFQNRRLAQILSFLEKAAVDLCVFPEYAFIAHASTLQIFAGFAPRITIVAGLGVPRTKGTEALKVYTDDVVAPGANVAAVFSDSDCYLVAKKHMAEGEEIEPGDGPRIVEVSLGGTSIRLGVAICKDYLVSGPNLGGFDSAPDVLAIPAYTNNTEAFHPEAPRDFPRVLANHSRFGGSTVFAAGCQDHFVEQGIPRPIPAEAEGILAVEWHGAPEKPTSLLKGRNRVSVRSAMVSRSDGDAAASIVRAFQALAHGHGQAPTSDDTQEEQRWLDYLKGKPRLALVADAVLLYRRANNDDLVTPDLVTRLSRHLVTPETQSVAEHRRQAHNTVSKQIRRSLQHDYVDDLATDQLLLNAASKYAPARGDDGGGRAPEGGDAAEPEIRWHFSVGLGRFDSDEAVATLSDQQDLLLTFARSAPAGSRIVHRLETDEDPASGNIAARYSVNFFGPSDDESAQYFTGLQRISRSVFRRGWMTYTSQNQVITGHQVHIVPGQNASPKVREDHGFLVDVLRATGGGCVLEMSGLRGSEAQDDAQNETTQTPLTLMDPANGKGARWFLSQPSGRMNLGTRVTLTTPERNDPLATLVGTALFDGDFTIMEASGADGAGLDGAGRVDYSVEVAHRILHPPHGHIEGRGLGRRHHLFIPVNDFAVLGEGAVIGTASAARPFVDDEQEIRIPDLSRLVHTYVIGRTGVGKTNTLKNLALHDLGRPGPVIIVDPHGDLYDYSVRHATSRDPLVALDFTGERTPSLNPIYLDAQDEEGILANIEELIEIVVNAQYYEWAGPRFSDMLRLCLHSLVAAADEKNGEWARLGDVTKLVEDKQYRRRVVRRLGHVGRQDLVKRWNTHERMKEPEQAELEQWFVSKFGEFRRPGVLASATSGKPSINLEASLRDGAALLVKVPQVALGVGASNFLGSFIVERVLRYTMSGAFLGSDVPAMLIVDEFQNFVSTSFVTLIPEARKFNLGVTVANQTLSQLSAFSVREGIRSESLSQTVLGNVGNMIIQGVGHNDAKRLAPEVGLDSADLSRIAKYSGLVTLTVNGERLDPFTVRMSDSNERPGVVAAAVALSQANDALQRAGKGVIVPKVDRPNGAEGNGSDEKNDGRGGDGGTGTGVDASGRWPFADHRLEERRQESGKESRGEEPDQAERGNAAPARPDRQQADPEDSGDDNMGIL</sequence>
<dbReference type="PANTHER" id="PTHR30121:SF11">
    <property type="entry name" value="AAA+ ATPASE DOMAIN-CONTAINING PROTEIN"/>
    <property type="match status" value="1"/>
</dbReference>
<feature type="region of interest" description="Disordered" evidence="1">
    <location>
        <begin position="1143"/>
        <end position="1239"/>
    </location>
</feature>
<evidence type="ECO:0000256" key="1">
    <source>
        <dbReference type="SAM" id="MobiDB-lite"/>
    </source>
</evidence>
<dbReference type="Pfam" id="PF01935">
    <property type="entry name" value="DUF87"/>
    <property type="match status" value="1"/>
</dbReference>
<evidence type="ECO:0000313" key="3">
    <source>
        <dbReference type="EMBL" id="BCL26256.1"/>
    </source>
</evidence>
<dbReference type="AlphaFoldDB" id="A0A7G1NXK2"/>
<dbReference type="SUPFAM" id="SSF52540">
    <property type="entry name" value="P-loop containing nucleoside triphosphate hydrolases"/>
    <property type="match status" value="1"/>
</dbReference>
<dbReference type="InterPro" id="IPR027417">
    <property type="entry name" value="P-loop_NTPase"/>
</dbReference>
<dbReference type="PANTHER" id="PTHR30121">
    <property type="entry name" value="UNCHARACTERIZED PROTEIN YJGR-RELATED"/>
    <property type="match status" value="1"/>
</dbReference>
<feature type="domain" description="Helicase HerA central" evidence="2">
    <location>
        <begin position="749"/>
        <end position="794"/>
    </location>
</feature>
<protein>
    <recommendedName>
        <fullName evidence="2">Helicase HerA central domain-containing protein</fullName>
    </recommendedName>
</protein>
<dbReference type="InterPro" id="IPR036526">
    <property type="entry name" value="C-N_Hydrolase_sf"/>
</dbReference>
<dbReference type="InterPro" id="IPR002789">
    <property type="entry name" value="HerA_central"/>
</dbReference>
<dbReference type="Proteomes" id="UP000516444">
    <property type="component" value="Chromosome"/>
</dbReference>
<gene>
    <name evidence="3" type="ORF">GCM10017557_11150</name>
</gene>
<evidence type="ECO:0000259" key="2">
    <source>
        <dbReference type="Pfam" id="PF01935"/>
    </source>
</evidence>
<accession>A0A7G1NXK2</accession>
<proteinExistence type="predicted"/>
<organism evidence="3 4">
    <name type="scientific">Streptomyces aurantiacus</name>
    <dbReference type="NCBI Taxonomy" id="47760"/>
    <lineage>
        <taxon>Bacteria</taxon>
        <taxon>Bacillati</taxon>
        <taxon>Actinomycetota</taxon>
        <taxon>Actinomycetes</taxon>
        <taxon>Kitasatosporales</taxon>
        <taxon>Streptomycetaceae</taxon>
        <taxon>Streptomyces</taxon>
        <taxon>Streptomyces aurantiacus group</taxon>
    </lineage>
</organism>
<dbReference type="Gene3D" id="3.60.110.10">
    <property type="entry name" value="Carbon-nitrogen hydrolase"/>
    <property type="match status" value="1"/>
</dbReference>